<dbReference type="STRING" id="336722.F9X273"/>
<name>F9X273_ZYMTI</name>
<accession>F9X273</accession>
<dbReference type="AlphaFoldDB" id="F9X273"/>
<evidence type="ECO:0000313" key="2">
    <source>
        <dbReference type="Proteomes" id="UP000008062"/>
    </source>
</evidence>
<proteinExistence type="predicted"/>
<gene>
    <name evidence="1" type="ORF">MYCGRDRAFT_84485</name>
</gene>
<reference evidence="1 2" key="1">
    <citation type="journal article" date="2011" name="PLoS Genet.">
        <title>Finished genome of the fungal wheat pathogen Mycosphaerella graminicola reveals dispensome structure, chromosome plasticity, and stealth pathogenesis.</title>
        <authorList>
            <person name="Goodwin S.B."/>
            <person name="Ben M'barek S."/>
            <person name="Dhillon B."/>
            <person name="Wittenberg A.H.J."/>
            <person name="Crane C.F."/>
            <person name="Hane J.K."/>
            <person name="Foster A.J."/>
            <person name="Van der Lee T.A.J."/>
            <person name="Grimwood J."/>
            <person name="Aerts A."/>
            <person name="Antoniw J."/>
            <person name="Bailey A."/>
            <person name="Bluhm B."/>
            <person name="Bowler J."/>
            <person name="Bristow J."/>
            <person name="van der Burgt A."/>
            <person name="Canto-Canche B."/>
            <person name="Churchill A.C.L."/>
            <person name="Conde-Ferraez L."/>
            <person name="Cools H.J."/>
            <person name="Coutinho P.M."/>
            <person name="Csukai M."/>
            <person name="Dehal P."/>
            <person name="De Wit P."/>
            <person name="Donzelli B."/>
            <person name="van de Geest H.C."/>
            <person name="van Ham R.C.H.J."/>
            <person name="Hammond-Kosack K.E."/>
            <person name="Henrissat B."/>
            <person name="Kilian A."/>
            <person name="Kobayashi A.K."/>
            <person name="Koopmann E."/>
            <person name="Kourmpetis Y."/>
            <person name="Kuzniar A."/>
            <person name="Lindquist E."/>
            <person name="Lombard V."/>
            <person name="Maliepaard C."/>
            <person name="Martins N."/>
            <person name="Mehrabi R."/>
            <person name="Nap J.P.H."/>
            <person name="Ponomarenko A."/>
            <person name="Rudd J.J."/>
            <person name="Salamov A."/>
            <person name="Schmutz J."/>
            <person name="Schouten H.J."/>
            <person name="Shapiro H."/>
            <person name="Stergiopoulos I."/>
            <person name="Torriani S.F.F."/>
            <person name="Tu H."/>
            <person name="de Vries R.P."/>
            <person name="Waalwijk C."/>
            <person name="Ware S.B."/>
            <person name="Wiebenga A."/>
            <person name="Zwiers L.-H."/>
            <person name="Oliver R.P."/>
            <person name="Grigoriev I.V."/>
            <person name="Kema G.H.J."/>
        </authorList>
    </citation>
    <scope>NUCLEOTIDE SEQUENCE [LARGE SCALE GENOMIC DNA]</scope>
    <source>
        <strain evidence="2">CBS 115943 / IPO323</strain>
    </source>
</reference>
<dbReference type="EMBL" id="CM001197">
    <property type="protein sequence ID" value="EGP90665.1"/>
    <property type="molecule type" value="Genomic_DNA"/>
</dbReference>
<dbReference type="RefSeq" id="XP_003855689.1">
    <property type="nucleotide sequence ID" value="XM_003855641.1"/>
</dbReference>
<sequence length="56" mass="6493">MVRMIDLRSRVTGHWPFAGPVYLTHIGKPSCEGPLEEENLPHYRWVFQAHGRTVYG</sequence>
<dbReference type="KEGG" id="ztr:MYCGRDRAFT_84485"/>
<dbReference type="HOGENOM" id="CLU_3015973_0_0_1"/>
<protein>
    <submittedName>
        <fullName evidence="1">Uncharacterized protein</fullName>
    </submittedName>
</protein>
<dbReference type="InParanoid" id="F9X273"/>
<organism evidence="1 2">
    <name type="scientific">Zymoseptoria tritici (strain CBS 115943 / IPO323)</name>
    <name type="common">Speckled leaf blotch fungus</name>
    <name type="synonym">Septoria tritici</name>
    <dbReference type="NCBI Taxonomy" id="336722"/>
    <lineage>
        <taxon>Eukaryota</taxon>
        <taxon>Fungi</taxon>
        <taxon>Dikarya</taxon>
        <taxon>Ascomycota</taxon>
        <taxon>Pezizomycotina</taxon>
        <taxon>Dothideomycetes</taxon>
        <taxon>Dothideomycetidae</taxon>
        <taxon>Mycosphaerellales</taxon>
        <taxon>Mycosphaerellaceae</taxon>
        <taxon>Zymoseptoria</taxon>
    </lineage>
</organism>
<dbReference type="GeneID" id="13403629"/>
<keyword evidence="2" id="KW-1185">Reference proteome</keyword>
<dbReference type="Proteomes" id="UP000008062">
    <property type="component" value="Chromosome 2"/>
</dbReference>
<evidence type="ECO:0000313" key="1">
    <source>
        <dbReference type="EMBL" id="EGP90665.1"/>
    </source>
</evidence>